<dbReference type="SUPFAM" id="SSF69322">
    <property type="entry name" value="Tricorn protease domain 2"/>
    <property type="match status" value="1"/>
</dbReference>
<dbReference type="eggNOG" id="ENOG502SFTV">
    <property type="taxonomic scope" value="Eukaryota"/>
</dbReference>
<feature type="transmembrane region" description="Helical" evidence="2">
    <location>
        <begin position="2764"/>
        <end position="2785"/>
    </location>
</feature>
<protein>
    <submittedName>
        <fullName evidence="4">Transmembrane protein, putative</fullName>
    </submittedName>
</protein>
<evidence type="ECO:0000256" key="2">
    <source>
        <dbReference type="SAM" id="Phobius"/>
    </source>
</evidence>
<reference evidence="5" key="1">
    <citation type="journal article" date="2006" name="PLoS Biol.">
        <title>Macronuclear genome sequence of the ciliate Tetrahymena thermophila, a model eukaryote.</title>
        <authorList>
            <person name="Eisen J.A."/>
            <person name="Coyne R.S."/>
            <person name="Wu M."/>
            <person name="Wu D."/>
            <person name="Thiagarajan M."/>
            <person name="Wortman J.R."/>
            <person name="Badger J.H."/>
            <person name="Ren Q."/>
            <person name="Amedeo P."/>
            <person name="Jones K.M."/>
            <person name="Tallon L.J."/>
            <person name="Delcher A.L."/>
            <person name="Salzberg S.L."/>
            <person name="Silva J.C."/>
            <person name="Haas B.J."/>
            <person name="Majoros W.H."/>
            <person name="Farzad M."/>
            <person name="Carlton J.M."/>
            <person name="Smith R.K. Jr."/>
            <person name="Garg J."/>
            <person name="Pearlman R.E."/>
            <person name="Karrer K.M."/>
            <person name="Sun L."/>
            <person name="Manning G."/>
            <person name="Elde N.C."/>
            <person name="Turkewitz A.P."/>
            <person name="Asai D.J."/>
            <person name="Wilkes D.E."/>
            <person name="Wang Y."/>
            <person name="Cai H."/>
            <person name="Collins K."/>
            <person name="Stewart B.A."/>
            <person name="Lee S.R."/>
            <person name="Wilamowska K."/>
            <person name="Weinberg Z."/>
            <person name="Ruzzo W.L."/>
            <person name="Wloga D."/>
            <person name="Gaertig J."/>
            <person name="Frankel J."/>
            <person name="Tsao C.-C."/>
            <person name="Gorovsky M.A."/>
            <person name="Keeling P.J."/>
            <person name="Waller R.F."/>
            <person name="Patron N.J."/>
            <person name="Cherry J.M."/>
            <person name="Stover N.A."/>
            <person name="Krieger C.J."/>
            <person name="del Toro C."/>
            <person name="Ryder H.F."/>
            <person name="Williamson S.C."/>
            <person name="Barbeau R.A."/>
            <person name="Hamilton E.P."/>
            <person name="Orias E."/>
        </authorList>
    </citation>
    <scope>NUCLEOTIDE SEQUENCE [LARGE SCALE GENOMIC DNA]</scope>
    <source>
        <strain evidence="5">SB210</strain>
    </source>
</reference>
<evidence type="ECO:0000313" key="5">
    <source>
        <dbReference type="Proteomes" id="UP000009168"/>
    </source>
</evidence>
<dbReference type="InterPro" id="IPR011047">
    <property type="entry name" value="Quinoprotein_ADH-like_sf"/>
</dbReference>
<dbReference type="KEGG" id="tet:TTHERM_00777100"/>
<dbReference type="Gene3D" id="2.130.10.10">
    <property type="entry name" value="YVTN repeat-like/Quinoprotein amine dehydrogenase"/>
    <property type="match status" value="2"/>
</dbReference>
<feature type="transmembrane region" description="Helical" evidence="2">
    <location>
        <begin position="2546"/>
        <end position="2569"/>
    </location>
</feature>
<dbReference type="SUPFAM" id="SSF57184">
    <property type="entry name" value="Growth factor receptor domain"/>
    <property type="match status" value="1"/>
</dbReference>
<feature type="transmembrane region" description="Helical" evidence="2">
    <location>
        <begin position="2429"/>
        <end position="2452"/>
    </location>
</feature>
<feature type="chain" id="PRO_5004202143" evidence="3">
    <location>
        <begin position="19"/>
        <end position="3300"/>
    </location>
</feature>
<feature type="signal peptide" evidence="3">
    <location>
        <begin position="1"/>
        <end position="18"/>
    </location>
</feature>
<dbReference type="HOGENOM" id="CLU_225782_0_0_1"/>
<feature type="compositionally biased region" description="Acidic residues" evidence="1">
    <location>
        <begin position="3291"/>
        <end position="3300"/>
    </location>
</feature>
<evidence type="ECO:0000256" key="3">
    <source>
        <dbReference type="SAM" id="SignalP"/>
    </source>
</evidence>
<organism evidence="4 5">
    <name type="scientific">Tetrahymena thermophila (strain SB210)</name>
    <dbReference type="NCBI Taxonomy" id="312017"/>
    <lineage>
        <taxon>Eukaryota</taxon>
        <taxon>Sar</taxon>
        <taxon>Alveolata</taxon>
        <taxon>Ciliophora</taxon>
        <taxon>Intramacronucleata</taxon>
        <taxon>Oligohymenophorea</taxon>
        <taxon>Hymenostomatida</taxon>
        <taxon>Tetrahymenina</taxon>
        <taxon>Tetrahymenidae</taxon>
        <taxon>Tetrahymena</taxon>
    </lineage>
</organism>
<keyword evidence="5" id="KW-1185">Reference proteome</keyword>
<gene>
    <name evidence="4" type="ORF">TTHERM_00777100</name>
</gene>
<dbReference type="InterPro" id="IPR015943">
    <property type="entry name" value="WD40/YVTN_repeat-like_dom_sf"/>
</dbReference>
<dbReference type="Proteomes" id="UP000009168">
    <property type="component" value="Unassembled WGS sequence"/>
</dbReference>
<keyword evidence="2" id="KW-0472">Membrane</keyword>
<feature type="region of interest" description="Disordered" evidence="1">
    <location>
        <begin position="3240"/>
        <end position="3300"/>
    </location>
</feature>
<dbReference type="SUPFAM" id="SSF51126">
    <property type="entry name" value="Pectin lyase-like"/>
    <property type="match status" value="1"/>
</dbReference>
<sequence>MNIVLALYLFIFTYKVIAQQIQCGFMCSQCDLLGNCLQCQQGFLLNKQTGLCQSQCSENSYYLDQNTQKCQPLCNYGYYESDDYFVCLQSQKCPAIKEIGNNQKQIISATLVAQQFVVFCLTNNTVSNIQSYFLRIYDTNLQFKGEVQQLSDYVQKYYFDAANNIFITASQTQLNFWDVQSWKILRTDLFSNYALSTKYVVYLDQDYLILQDQSEQLFTIFTITQASSNSNSLQINQFSQTTQQGQMQIYRGINSIFFTSYQQQGFFQIQINRQNNTISQINQYCNTSTIISNIAPVHDKLVLFGDNNTNLGVWRGDSSCQIQNISSQFPLQTLKIIDIGSLNSPLYFIAAGLTQYYELQALNQTSAINILKTNNMNSTFYIDYNFQYLYIRNNMTFNISIYQNNSLVQIANGASSSPDSQNFVAINYYNQQLYEFYIYSMFINQANSQQMQAQKVQTLQQSSQISNINYYQLFSSNNVNQMAIDPNFDGQLVVASDDGSLRIYELTNIDDLSYLHILTQYHPSCLQNQYLQSCLMAKNITISDLGYYYVIYQSSTDQFISIWQRNTYSLTFISDYRFDINILSTVVNYLLQQNILLIQHSRQLKIFDISKQSLLVNETYTSSQTLYYVSYDNSLWGSQMIIYLLSDRIMIRQLTNTTAAYQVMYSSIYSTSTYYNSYLKAQYFSSTKVIAFNLYYNVLVYNFTTQKNITSYQTSTRPLKSFCYHPSNGYTLLQYTAFKDVILSNQVGTFLSDFIITGFITPFCGTTNKNIFYYYVKPLLNTAQNTVYVMTLPNYELNHVVAFNQTITFIQVDESKLILYVGFSNGDIYASQIILNFRINLGNYTNAQQFFYSQSKNYFIIFQGVNLMVVDSRSLILLKQFSTPNQKPFTAQFNEQLEIVVLFSNNTIIQWRINSGQLDQYPIQHKSPILTCQIDAINGILVSQSTDFQIIVWNIQNFAQIYNISYHIQDLKSIPNQQSQQALQFQVSQLLLLQDIHYLISSNTLNKIYIHDLVNNVYFFIQIPQTIILYQINYDFQYQYMYIIMASNEAFTDIYQWQNTTTINKAFQYKSRVIGSQDIVKLTTKFSYEWSFIYELRTLTVLSRNQLNILYVINTFNPLITDLLVAYNLRQLIFWSDCSAGQCSPKIPIFSIDTGLQLSEVPYQDKNQQGMVIRAMIDQDTNNLIIFKDQNPRIIIIYDLLNNQLSGLFNNIQNAFNYPLTNQILIKETANLIIYSNSTITSMQIEAMLNPQQQFKSILPNRVSKLKLFQNNSLYFFDSKSQSWMLNSNSSQITNIISTNPKSLNLTIKYFFITDNYFYVIYQNQIVQINSSFQIVFSQLYEVDKAIFLPSSLIAISYSGNLIQYNLTNLSQIGTIVAIQERAKFIIQIPDIQQIIIQTYQNNLYRFNYTSQVLQKWFSPSGDTLYKIYFDSSNNILFITMMSGSCYIFDKNSILLSGPSNITQNAIQLPQLNTQIFKINIEPISGMFSSFVIPPNNIPIINFYTYNFTNTTVKQLQSVTFIGQIPSFSRSSALKISFISQQIFIFSPYQIMVYNFSLSLNYTFRNSVQFKTLRKIIVANSPIPNTSLFFFQQENIISLFSYSQQKLTNIYQHSCIAPNLLNYTIVNSTNNYQINILVLCDDKIVKDFIYLQSLSQQLSQINSCFIESTSTYQYQFLQMLQDLNFSFNQEKANPSEIRIEQLTQTDFSSINMNRKITFAYRSQNINTVNTLLLKENSYKDYSYSSLRVQSFTFDMSQLTQIVQFNPIIQEVVFDQIVLDYSNLNQNSQNPFSQILFNNMDTVILNNLSLSNFDLQRQTPLLAFQNVQKVIITNLIFQNLTLECSDPTFFYFYNVQSLIIQNVSFSNVSITNSEQTQLILLEFVPNFQIQDSYFQNINSTQQTYLLQFEGVKTSSLNNITLYNSSQMSLLQSFNFYQILGVKVLVEENTVNLEEVKANNINQISSSLINLNQTYQISIQNSTFQQISCNQCTGGVMLIYQGSNHIINNVQYLYNTAQKGGALSILECPSSSILIKQSKFLNNNAGVYGGAIYLQNSNVQIESTLIQQNQAVIGGGIKYTSIKPIIDNQKRILQCDLIDYQGQLNEKQSRLLQNSQNVISKNKAQIFGNNIGSYLQNITILYPNLQYFNLSSLSSKFNPEDVSQQFVMSSYQIGNHRSGQSIDLELQILDEENNPITFDPRAVTKQSYDPEVVDMLKNIQLKIEPLYDDQLKVFGKYTADYTDFSSLSNSFKIPGMTIVTNPQTSNIVKIASSSITLFNQTSRTIDQANSNRLYSLIYVSTRACLAGEVYQIVDNVYQCYVCQRGTYFLRTPTQSDSVCLKCPSNARECEKDIIQLNEGHWRINNQTDTIISCQRNPNNCIPHEDKNYCIQGHYGPLCEQCDVYGNVWGEPYITDGNYNCYPCSDLKHKPYYTFLFINLCLMVVFILISLLSLLHFSRCIATSYYLRKLQLVSVSKSAFWNQQSFGLKTLVNFLQVTGVIYAQLEFSFPYGTRILSSTIGMPSTNLFYSLDCIFHSVKEISIIYLRTLWSLTIPIIYLIFIYLIIISYGVYRRRSVQVLLIYGASYLFFFTQNSIIFLLLSMMSCREIDGQFYIISDITYKCFTPTHLKFMKYIGIPGLIGWIFVIPLYIFHKIYKKKQDLDQVSFREKYGHLYNEYKPKFYFWDFVKSYKRLLVTAVLTLYVNPLDNKLIFGFLVQIAYIQLLSRIKPHFNVQLYKVELFTELMIAALMFAGIIVNQSAQPNESYVFYAVVIVNSCAQSFIILWIIKQFLKGYFYKLYYNLKKCLLTVFPFLIKYSSKNTFNSSIRHLLVWKKARQQLLGGNLVEFLNEQEIRKQESKMNQSSQNMILSQRTLNAPQLNQLNTNQAKLKDINLLKSYKQQHFEKQFPNQNMNFQLLKLENTIRSQVETQRNIDEGSCNLLMSSQIKQMSHQEKISQKRLSKSNRFNESERFKLHLYASKTNAQGFQTSEIQDSNDNCQSIQSPVELNDNKFNNIFSKNQRYSALQNKSILEQSDSLQMTSSAESKIDPRAIQGKAQFDEEEKCSQNYNQNGNQGDVNEFIQQSQAISKQQHVPINIEEEENQAQTNKPDQQTEEYSLLNLDRVHSMNYSKYEQTEQDQVKEQDINQRERVQQIRVLANDYIDTIESTEDYKVSNVRVPSKNCDDEVHSIQDSQLQNTKIPAKDYEEEVQSMQDCGVQNIRIPAKDYEDEVHSMQDCGLQNTRVPANNNSDEVDSIEESQIIQTKVPPNECNDEVDSIQDSKIQQVKIPANEGIDDVDSIQE</sequence>
<dbReference type="PANTHER" id="PTHR11319:SF35">
    <property type="entry name" value="OUTER MEMBRANE PROTEIN PMPC-RELATED"/>
    <property type="match status" value="1"/>
</dbReference>
<accession>Q23WU5</accession>
<dbReference type="InterPro" id="IPR009030">
    <property type="entry name" value="Growth_fac_rcpt_cys_sf"/>
</dbReference>
<keyword evidence="2" id="KW-1133">Transmembrane helix</keyword>
<dbReference type="GeneID" id="7823824"/>
<dbReference type="SUPFAM" id="SSF50998">
    <property type="entry name" value="Quinoprotein alcohol dehydrogenase-like"/>
    <property type="match status" value="2"/>
</dbReference>
<evidence type="ECO:0000313" key="4">
    <source>
        <dbReference type="EMBL" id="EAS01000.2"/>
    </source>
</evidence>
<keyword evidence="3" id="KW-0732">Signal</keyword>
<dbReference type="OrthoDB" id="294016at2759"/>
<feature type="transmembrane region" description="Helical" evidence="2">
    <location>
        <begin position="2738"/>
        <end position="2758"/>
    </location>
</feature>
<feature type="transmembrane region" description="Helical" evidence="2">
    <location>
        <begin position="2628"/>
        <end position="2649"/>
    </location>
</feature>
<dbReference type="PANTHER" id="PTHR11319">
    <property type="entry name" value="G PROTEIN-COUPLED RECEPTOR-RELATED"/>
    <property type="match status" value="1"/>
</dbReference>
<proteinExistence type="predicted"/>
<dbReference type="SMART" id="SM00320">
    <property type="entry name" value="WD40"/>
    <property type="match status" value="3"/>
</dbReference>
<dbReference type="InParanoid" id="Q23WU5"/>
<name>Q23WU5_TETTS</name>
<dbReference type="InterPro" id="IPR011050">
    <property type="entry name" value="Pectin_lyase_fold/virulence"/>
</dbReference>
<dbReference type="InterPro" id="IPR001680">
    <property type="entry name" value="WD40_rpt"/>
</dbReference>
<dbReference type="RefSeq" id="XP_001021245.2">
    <property type="nucleotide sequence ID" value="XM_001021245.3"/>
</dbReference>
<keyword evidence="2 4" id="KW-0812">Transmembrane</keyword>
<evidence type="ECO:0000256" key="1">
    <source>
        <dbReference type="SAM" id="MobiDB-lite"/>
    </source>
</evidence>
<dbReference type="EMBL" id="GG662606">
    <property type="protein sequence ID" value="EAS01000.2"/>
    <property type="molecule type" value="Genomic_DNA"/>
</dbReference>
<feature type="transmembrane region" description="Helical" evidence="2">
    <location>
        <begin position="2575"/>
        <end position="2598"/>
    </location>
</feature>